<evidence type="ECO:0000256" key="7">
    <source>
        <dbReference type="ARBA" id="ARBA00023239"/>
    </source>
</evidence>
<dbReference type="InterPro" id="IPR015421">
    <property type="entry name" value="PyrdxlP-dep_Trfase_major"/>
</dbReference>
<evidence type="ECO:0000256" key="5">
    <source>
        <dbReference type="ARBA" id="ARBA00022898"/>
    </source>
</evidence>
<evidence type="ECO:0000256" key="6">
    <source>
        <dbReference type="ARBA" id="ARBA00023167"/>
    </source>
</evidence>
<accession>A0ABY4JHF5</accession>
<dbReference type="InterPro" id="IPR015422">
    <property type="entry name" value="PyrdxlP-dep_Trfase_small"/>
</dbReference>
<keyword evidence="10" id="KW-1185">Reference proteome</keyword>
<evidence type="ECO:0000256" key="3">
    <source>
        <dbReference type="ARBA" id="ARBA00012224"/>
    </source>
</evidence>
<evidence type="ECO:0000313" key="10">
    <source>
        <dbReference type="Proteomes" id="UP000830639"/>
    </source>
</evidence>
<keyword evidence="6" id="KW-0486">Methionine biosynthesis</keyword>
<organism evidence="9 10">
    <name type="scientific">Gottfriedia acidiceleris</name>
    <dbReference type="NCBI Taxonomy" id="371036"/>
    <lineage>
        <taxon>Bacteria</taxon>
        <taxon>Bacillati</taxon>
        <taxon>Bacillota</taxon>
        <taxon>Bacilli</taxon>
        <taxon>Bacillales</taxon>
        <taxon>Bacillaceae</taxon>
        <taxon>Gottfriedia</taxon>
    </lineage>
</organism>
<dbReference type="EMBL" id="CP096034">
    <property type="protein sequence ID" value="UPM52912.1"/>
    <property type="molecule type" value="Genomic_DNA"/>
</dbReference>
<dbReference type="PANTHER" id="PTHR11808:SF50">
    <property type="entry name" value="CYSTATHIONINE BETA-LYASE"/>
    <property type="match status" value="1"/>
</dbReference>
<dbReference type="EC" id="4.4.1.13" evidence="3"/>
<dbReference type="InterPro" id="IPR000277">
    <property type="entry name" value="Cys/Met-Metab_PyrdxlP-dep_enz"/>
</dbReference>
<comment type="cofactor">
    <cofactor evidence="1 8">
        <name>pyridoxal 5'-phosphate</name>
        <dbReference type="ChEBI" id="CHEBI:597326"/>
    </cofactor>
</comment>
<dbReference type="SUPFAM" id="SSF53383">
    <property type="entry name" value="PLP-dependent transferases"/>
    <property type="match status" value="1"/>
</dbReference>
<dbReference type="PANTHER" id="PTHR11808">
    <property type="entry name" value="TRANS-SULFURATION ENZYME FAMILY MEMBER"/>
    <property type="match status" value="1"/>
</dbReference>
<protein>
    <recommendedName>
        <fullName evidence="3">cysteine-S-conjugate beta-lyase</fullName>
        <ecNumber evidence="3">4.4.1.13</ecNumber>
    </recommendedName>
</protein>
<keyword evidence="4" id="KW-0028">Amino-acid biosynthesis</keyword>
<keyword evidence="9" id="KW-0808">Transferase</keyword>
<dbReference type="RefSeq" id="WP_248266255.1">
    <property type="nucleotide sequence ID" value="NZ_CP096034.1"/>
</dbReference>
<evidence type="ECO:0000256" key="8">
    <source>
        <dbReference type="RuleBase" id="RU362118"/>
    </source>
</evidence>
<dbReference type="Gene3D" id="3.40.640.10">
    <property type="entry name" value="Type I PLP-dependent aspartate aminotransferase-like (Major domain)"/>
    <property type="match status" value="1"/>
</dbReference>
<dbReference type="CDD" id="cd00614">
    <property type="entry name" value="CGS_like"/>
    <property type="match status" value="1"/>
</dbReference>
<evidence type="ECO:0000256" key="1">
    <source>
        <dbReference type="ARBA" id="ARBA00001933"/>
    </source>
</evidence>
<evidence type="ECO:0000256" key="4">
    <source>
        <dbReference type="ARBA" id="ARBA00022605"/>
    </source>
</evidence>
<dbReference type="PROSITE" id="PS00868">
    <property type="entry name" value="CYS_MET_METAB_PP"/>
    <property type="match status" value="1"/>
</dbReference>
<evidence type="ECO:0000256" key="2">
    <source>
        <dbReference type="ARBA" id="ARBA00009077"/>
    </source>
</evidence>
<dbReference type="Pfam" id="PF01053">
    <property type="entry name" value="Cys_Met_Meta_PP"/>
    <property type="match status" value="1"/>
</dbReference>
<name>A0ABY4JHF5_9BACI</name>
<reference evidence="9 10" key="1">
    <citation type="submission" date="2022-04" db="EMBL/GenBank/DDBJ databases">
        <title>Mechanism of arsenic methylation and mitigation arsenic toxicity by Bacillus sp. LH14 from an Arsenic-Contaminated Paddy Soil.</title>
        <authorList>
            <person name="Wang D."/>
        </authorList>
    </citation>
    <scope>NUCLEOTIDE SEQUENCE [LARGE SCALE GENOMIC DNA]</scope>
    <source>
        <strain evidence="9 10">LH14</strain>
    </source>
</reference>
<proteinExistence type="inferred from homology"/>
<dbReference type="Gene3D" id="3.90.1150.10">
    <property type="entry name" value="Aspartate Aminotransferase, domain 1"/>
    <property type="match status" value="1"/>
</dbReference>
<evidence type="ECO:0000313" key="9">
    <source>
        <dbReference type="EMBL" id="UPM52912.1"/>
    </source>
</evidence>
<dbReference type="InterPro" id="IPR054542">
    <property type="entry name" value="Cys_met_metab_PP"/>
</dbReference>
<gene>
    <name evidence="9" type="ORF">MY490_13870</name>
</gene>
<sequence length="394" mass="42932">MQFGTKLIHNGNEIDQATGALSIPIYQTSTFHQFDIENFSKYDYARSGNPTREALENTIAKLENGVRGFAFSSGMAAISSVLSLFSAGDHIVICEDVYGGTFRIATKVLNRFGIDFTFVDASKLQEIKAGIKSNTKGLYLETPSNPLLKITDLSSAIKIAKENDILVIVDNSFLSPYLQRPLDLGADIVVHSATKFIAGHSDVIGGLAVVNSEELANDLYTIQNSFGAILGPQDCWLTLRGLKTLKVRMDAYEQTASKLANWLLEQEEVEDVYYPGLKDHPGHDVHFEQATGGGAVLSFTLKTIEQTTSFLQSVENVAVAVSLGGVETIVSYPVKMSHAAIPLEVRERLGVKDTLIRVSVGLEDIEDLIASFQKALNVGVREKQEVQGIGKTNN</sequence>
<keyword evidence="5 8" id="KW-0663">Pyridoxal phosphate</keyword>
<dbReference type="InterPro" id="IPR015424">
    <property type="entry name" value="PyrdxlP-dep_Trfase"/>
</dbReference>
<keyword evidence="7" id="KW-0456">Lyase</keyword>
<keyword evidence="9" id="KW-0032">Aminotransferase</keyword>
<dbReference type="PIRSF" id="PIRSF001434">
    <property type="entry name" value="CGS"/>
    <property type="match status" value="1"/>
</dbReference>
<dbReference type="Proteomes" id="UP000830639">
    <property type="component" value="Chromosome"/>
</dbReference>
<dbReference type="GO" id="GO:0008483">
    <property type="term" value="F:transaminase activity"/>
    <property type="evidence" value="ECO:0007669"/>
    <property type="project" value="UniProtKB-KW"/>
</dbReference>
<comment type="similarity">
    <text evidence="2 8">Belongs to the trans-sulfuration enzymes family.</text>
</comment>